<gene>
    <name evidence="7" type="ORF">UFOPK1931_00066</name>
</gene>
<dbReference type="PANTHER" id="PTHR30086:SF20">
    <property type="entry name" value="ARGININE EXPORTER PROTEIN ARGO-RELATED"/>
    <property type="match status" value="1"/>
</dbReference>
<dbReference type="AlphaFoldDB" id="A0A6J6I0H3"/>
<protein>
    <submittedName>
        <fullName evidence="7">Unannotated protein</fullName>
    </submittedName>
</protein>
<sequence length="200" mass="21394">MIAFFPGLLTGLSLIIAIGAQNAFVIRQGLTKKHVLLVVAICAVSDALLIVLGVAGLGALISGLPWLLEIIRWFGVAYLTWFGIRSIRSAFKTQALDASGVQSASAKTVVLSVLGFTFLNPHVYLDTVILLGSIGNQFGPDKWWFALGGAVASILWFSSIGFGARAASRFMAKPVFWKVLDLVIAAVMFGIAILLAFYAF</sequence>
<dbReference type="PANTHER" id="PTHR30086">
    <property type="entry name" value="ARGININE EXPORTER PROTEIN ARGO"/>
    <property type="match status" value="1"/>
</dbReference>
<feature type="transmembrane region" description="Helical" evidence="6">
    <location>
        <begin position="104"/>
        <end position="123"/>
    </location>
</feature>
<organism evidence="7">
    <name type="scientific">freshwater metagenome</name>
    <dbReference type="NCBI Taxonomy" id="449393"/>
    <lineage>
        <taxon>unclassified sequences</taxon>
        <taxon>metagenomes</taxon>
        <taxon>ecological metagenomes</taxon>
    </lineage>
</organism>
<dbReference type="EMBL" id="CAEZVE010000005">
    <property type="protein sequence ID" value="CAB4614218.1"/>
    <property type="molecule type" value="Genomic_DNA"/>
</dbReference>
<feature type="transmembrane region" description="Helical" evidence="6">
    <location>
        <begin position="6"/>
        <end position="26"/>
    </location>
</feature>
<keyword evidence="4 6" id="KW-1133">Transmembrane helix</keyword>
<dbReference type="Pfam" id="PF01810">
    <property type="entry name" value="LysE"/>
    <property type="match status" value="1"/>
</dbReference>
<evidence type="ECO:0000256" key="3">
    <source>
        <dbReference type="ARBA" id="ARBA00022692"/>
    </source>
</evidence>
<evidence type="ECO:0000256" key="2">
    <source>
        <dbReference type="ARBA" id="ARBA00022475"/>
    </source>
</evidence>
<name>A0A6J6I0H3_9ZZZZ</name>
<keyword evidence="5 6" id="KW-0472">Membrane</keyword>
<evidence type="ECO:0000256" key="4">
    <source>
        <dbReference type="ARBA" id="ARBA00022989"/>
    </source>
</evidence>
<keyword evidence="2" id="KW-1003">Cell membrane</keyword>
<evidence type="ECO:0000256" key="5">
    <source>
        <dbReference type="ARBA" id="ARBA00023136"/>
    </source>
</evidence>
<reference evidence="7" key="1">
    <citation type="submission" date="2020-05" db="EMBL/GenBank/DDBJ databases">
        <authorList>
            <person name="Chiriac C."/>
            <person name="Salcher M."/>
            <person name="Ghai R."/>
            <person name="Kavagutti S V."/>
        </authorList>
    </citation>
    <scope>NUCLEOTIDE SEQUENCE</scope>
</reference>
<evidence type="ECO:0000313" key="7">
    <source>
        <dbReference type="EMBL" id="CAB4614218.1"/>
    </source>
</evidence>
<accession>A0A6J6I0H3</accession>
<proteinExistence type="predicted"/>
<evidence type="ECO:0000256" key="6">
    <source>
        <dbReference type="SAM" id="Phobius"/>
    </source>
</evidence>
<feature type="transmembrane region" description="Helical" evidence="6">
    <location>
        <begin position="66"/>
        <end position="84"/>
    </location>
</feature>
<dbReference type="GO" id="GO:0015171">
    <property type="term" value="F:amino acid transmembrane transporter activity"/>
    <property type="evidence" value="ECO:0007669"/>
    <property type="project" value="TreeGrafter"/>
</dbReference>
<keyword evidence="3 6" id="KW-0812">Transmembrane</keyword>
<comment type="subcellular location">
    <subcellularLocation>
        <location evidence="1">Cell membrane</location>
        <topology evidence="1">Multi-pass membrane protein</topology>
    </subcellularLocation>
</comment>
<dbReference type="GO" id="GO:0005886">
    <property type="term" value="C:plasma membrane"/>
    <property type="evidence" value="ECO:0007669"/>
    <property type="project" value="UniProtKB-SubCell"/>
</dbReference>
<feature type="transmembrane region" description="Helical" evidence="6">
    <location>
        <begin position="175"/>
        <end position="199"/>
    </location>
</feature>
<feature type="transmembrane region" description="Helical" evidence="6">
    <location>
        <begin position="143"/>
        <end position="163"/>
    </location>
</feature>
<evidence type="ECO:0000256" key="1">
    <source>
        <dbReference type="ARBA" id="ARBA00004651"/>
    </source>
</evidence>
<feature type="transmembrane region" description="Helical" evidence="6">
    <location>
        <begin position="35"/>
        <end position="60"/>
    </location>
</feature>
<dbReference type="InterPro" id="IPR001123">
    <property type="entry name" value="LeuE-type"/>
</dbReference>